<gene>
    <name evidence="2" type="ORF">FOMPIDRAFT_1133019</name>
</gene>
<dbReference type="EMBL" id="KE504214">
    <property type="protein sequence ID" value="EPS95123.1"/>
    <property type="molecule type" value="Genomic_DNA"/>
</dbReference>
<feature type="region of interest" description="Disordered" evidence="1">
    <location>
        <begin position="401"/>
        <end position="430"/>
    </location>
</feature>
<sequence length="572" mass="62738">MVSRPRLDTVLGRLPSIDGIESAISPRGRRPRANSLAKPPASAPADFDPQPRPSLSRAETWLGRRSRSRPQSQYAPSSFPSPSAPAADEHPDLPNVSVFRNTSQIELHVWSQSVKLTRPPGHETPRPLPVFDTRSKISGTVLLDSGLTANPGRLTVSMEGAFVYISPPSTANKVSGKVPASGMHRHVFFVSSMVIPVERPQVRKRRSSSSIRDAISATVSGSPKLRRQPTQANNNMQGVLRPFPFTLEMPQPGRSGEELPPTFSAVVEGLAGPRGRAYVERSEITYKLIATWESDASGDDLKTVHVEAPIIFEPDHNFESLDGRALDKDAWLEVRLHPERRIPFTCAVALPETTAFSRTSTIPYYVVFTTTPRSPTLAREIVLDATITIALMRQVSIEVAPGSPSSESLSSPSLSSPALTNASTTSLSSGSDEATSFILAHKTRLLKRLVNSAPPRLPRRGFKFPLPRRPSQVVVPHVVEEPEGYTDERTLYTDVYAGFPKRPKLRTEPGMKHPSLNATALLPDGLYKAKMSLHPQMIPSINWADLSVKYYLDVSVGFGQDESRARIPIRIS</sequence>
<name>S8DV79_FOMSC</name>
<dbReference type="InParanoid" id="S8DV79"/>
<keyword evidence="3" id="KW-1185">Reference proteome</keyword>
<reference evidence="2 3" key="1">
    <citation type="journal article" date="2012" name="Science">
        <title>The Paleozoic origin of enzymatic lignin decomposition reconstructed from 31 fungal genomes.</title>
        <authorList>
            <person name="Floudas D."/>
            <person name="Binder M."/>
            <person name="Riley R."/>
            <person name="Barry K."/>
            <person name="Blanchette R.A."/>
            <person name="Henrissat B."/>
            <person name="Martinez A.T."/>
            <person name="Otillar R."/>
            <person name="Spatafora J.W."/>
            <person name="Yadav J.S."/>
            <person name="Aerts A."/>
            <person name="Benoit I."/>
            <person name="Boyd A."/>
            <person name="Carlson A."/>
            <person name="Copeland A."/>
            <person name="Coutinho P.M."/>
            <person name="de Vries R.P."/>
            <person name="Ferreira P."/>
            <person name="Findley K."/>
            <person name="Foster B."/>
            <person name="Gaskell J."/>
            <person name="Glotzer D."/>
            <person name="Gorecki P."/>
            <person name="Heitman J."/>
            <person name="Hesse C."/>
            <person name="Hori C."/>
            <person name="Igarashi K."/>
            <person name="Jurgens J.A."/>
            <person name="Kallen N."/>
            <person name="Kersten P."/>
            <person name="Kohler A."/>
            <person name="Kuees U."/>
            <person name="Kumar T.K.A."/>
            <person name="Kuo A."/>
            <person name="LaButti K."/>
            <person name="Larrondo L.F."/>
            <person name="Lindquist E."/>
            <person name="Ling A."/>
            <person name="Lombard V."/>
            <person name="Lucas S."/>
            <person name="Lundell T."/>
            <person name="Martin R."/>
            <person name="McLaughlin D.J."/>
            <person name="Morgenstern I."/>
            <person name="Morin E."/>
            <person name="Murat C."/>
            <person name="Nagy L.G."/>
            <person name="Nolan M."/>
            <person name="Ohm R.A."/>
            <person name="Patyshakuliyeva A."/>
            <person name="Rokas A."/>
            <person name="Ruiz-Duenas F.J."/>
            <person name="Sabat G."/>
            <person name="Salamov A."/>
            <person name="Samejima M."/>
            <person name="Schmutz J."/>
            <person name="Slot J.C."/>
            <person name="St John F."/>
            <person name="Stenlid J."/>
            <person name="Sun H."/>
            <person name="Sun S."/>
            <person name="Syed K."/>
            <person name="Tsang A."/>
            <person name="Wiebenga A."/>
            <person name="Young D."/>
            <person name="Pisabarro A."/>
            <person name="Eastwood D.C."/>
            <person name="Martin F."/>
            <person name="Cullen D."/>
            <person name="Grigoriev I.V."/>
            <person name="Hibbett D.S."/>
        </authorList>
    </citation>
    <scope>NUCLEOTIDE SEQUENCE</scope>
    <source>
        <strain evidence="3">FP-58527</strain>
    </source>
</reference>
<feature type="region of interest" description="Disordered" evidence="1">
    <location>
        <begin position="21"/>
        <end position="95"/>
    </location>
</feature>
<protein>
    <submittedName>
        <fullName evidence="2">Uncharacterized protein</fullName>
    </submittedName>
</protein>
<dbReference type="STRING" id="743788.S8DV79"/>
<dbReference type="Proteomes" id="UP000015241">
    <property type="component" value="Unassembled WGS sequence"/>
</dbReference>
<dbReference type="HOGENOM" id="CLU_556734_0_0_1"/>
<feature type="compositionally biased region" description="Low complexity" evidence="1">
    <location>
        <begin position="75"/>
        <end position="86"/>
    </location>
</feature>
<evidence type="ECO:0000313" key="3">
    <source>
        <dbReference type="Proteomes" id="UP000015241"/>
    </source>
</evidence>
<accession>S8DV79</accession>
<organism evidence="2 3">
    <name type="scientific">Fomitopsis schrenkii</name>
    <name type="common">Brown rot fungus</name>
    <dbReference type="NCBI Taxonomy" id="2126942"/>
    <lineage>
        <taxon>Eukaryota</taxon>
        <taxon>Fungi</taxon>
        <taxon>Dikarya</taxon>
        <taxon>Basidiomycota</taxon>
        <taxon>Agaricomycotina</taxon>
        <taxon>Agaricomycetes</taxon>
        <taxon>Polyporales</taxon>
        <taxon>Fomitopsis</taxon>
    </lineage>
</organism>
<proteinExistence type="predicted"/>
<dbReference type="AlphaFoldDB" id="S8DV79"/>
<dbReference type="eggNOG" id="ENOG502SKKZ">
    <property type="taxonomic scope" value="Eukaryota"/>
</dbReference>
<evidence type="ECO:0000256" key="1">
    <source>
        <dbReference type="SAM" id="MobiDB-lite"/>
    </source>
</evidence>
<dbReference type="OrthoDB" id="3259897at2759"/>
<evidence type="ECO:0000313" key="2">
    <source>
        <dbReference type="EMBL" id="EPS95123.1"/>
    </source>
</evidence>